<dbReference type="VEuPathDB" id="FungiDB:A1O9_04764"/>
<feature type="region of interest" description="Disordered" evidence="3">
    <location>
        <begin position="383"/>
        <end position="434"/>
    </location>
</feature>
<evidence type="ECO:0000256" key="3">
    <source>
        <dbReference type="SAM" id="MobiDB-lite"/>
    </source>
</evidence>
<dbReference type="InterPro" id="IPR011990">
    <property type="entry name" value="TPR-like_helical_dom_sf"/>
</dbReference>
<comment type="caution">
    <text evidence="4">The sequence shown here is derived from an EMBL/GenBank/DDBJ whole genome shotgun (WGS) entry which is preliminary data.</text>
</comment>
<evidence type="ECO:0008006" key="6">
    <source>
        <dbReference type="Google" id="ProtNLM"/>
    </source>
</evidence>
<accession>A0A072PJ56</accession>
<name>A0A072PJ56_9EURO</name>
<gene>
    <name evidence="4" type="ORF">A1O9_04764</name>
</gene>
<reference evidence="4 5" key="1">
    <citation type="submission" date="2013-03" db="EMBL/GenBank/DDBJ databases">
        <title>The Genome Sequence of Exophiala aquamarina CBS 119918.</title>
        <authorList>
            <consortium name="The Broad Institute Genomics Platform"/>
            <person name="Cuomo C."/>
            <person name="de Hoog S."/>
            <person name="Gorbushina A."/>
            <person name="Walker B."/>
            <person name="Young S.K."/>
            <person name="Zeng Q."/>
            <person name="Gargeya S."/>
            <person name="Fitzgerald M."/>
            <person name="Haas B."/>
            <person name="Abouelleil A."/>
            <person name="Allen A.W."/>
            <person name="Alvarado L."/>
            <person name="Arachchi H.M."/>
            <person name="Berlin A.M."/>
            <person name="Chapman S.B."/>
            <person name="Gainer-Dewar J."/>
            <person name="Goldberg J."/>
            <person name="Griggs A."/>
            <person name="Gujja S."/>
            <person name="Hansen M."/>
            <person name="Howarth C."/>
            <person name="Imamovic A."/>
            <person name="Ireland A."/>
            <person name="Larimer J."/>
            <person name="McCowan C."/>
            <person name="Murphy C."/>
            <person name="Pearson M."/>
            <person name="Poon T.W."/>
            <person name="Priest M."/>
            <person name="Roberts A."/>
            <person name="Saif S."/>
            <person name="Shea T."/>
            <person name="Sisk P."/>
            <person name="Sykes S."/>
            <person name="Wortman J."/>
            <person name="Nusbaum C."/>
            <person name="Birren B."/>
        </authorList>
    </citation>
    <scope>NUCLEOTIDE SEQUENCE [LARGE SCALE GENOMIC DNA]</scope>
    <source>
        <strain evidence="4 5">CBS 119918</strain>
    </source>
</reference>
<keyword evidence="1" id="KW-0677">Repeat</keyword>
<feature type="region of interest" description="Disordered" evidence="3">
    <location>
        <begin position="850"/>
        <end position="959"/>
    </location>
</feature>
<dbReference type="InterPro" id="IPR002885">
    <property type="entry name" value="PPR_rpt"/>
</dbReference>
<evidence type="ECO:0000313" key="4">
    <source>
        <dbReference type="EMBL" id="KEF59916.1"/>
    </source>
</evidence>
<dbReference type="HOGENOM" id="CLU_014304_1_0_1"/>
<protein>
    <recommendedName>
        <fullName evidence="6">Pentatricopeptide repeat domain-containing protein</fullName>
    </recommendedName>
</protein>
<dbReference type="PANTHER" id="PTHR47942:SF105">
    <property type="entry name" value="ATPASE EXPRESSION PROTEIN 3"/>
    <property type="match status" value="1"/>
</dbReference>
<keyword evidence="5" id="KW-1185">Reference proteome</keyword>
<dbReference type="RefSeq" id="XP_013262506.1">
    <property type="nucleotide sequence ID" value="XM_013407052.1"/>
</dbReference>
<dbReference type="Proteomes" id="UP000027920">
    <property type="component" value="Unassembled WGS sequence"/>
</dbReference>
<sequence length="959" mass="108147">MPHCTACIRRALNYLPQYVESPHTLRLRTSQIRFPGPIGFRNHSTLISIRTGHHRRELLKSLRKTPKSTAPNLRPKGLKRTLAKEKDEAARAHNRARFLNPSKGPRVPSQYEESILTDRLKLANEVLRLLQKDQLLNALELCRASERSINGAPPVDSVVSWNHVIDWLMMRRDTAQAWKVFNEMKKRGHKPSSHTITILLRGYQENFKNPNVVKQALAVYNSIFASNSPVKPSIIHTNAILAVCARGGDMDSIWSITGRLPDRGPDTADHKTYTTLLTALSADARDWVLKLGSQEQKRAPENRSLNAEAILEQAVEDGRRMWTEVTARWRSGDLEMDAKLVCAMGRLLMLSSQRKHHQEILALVEQTMNINVVDEMLKTPQSALTTDAASDSETNPSTPAQAQTPHEDPPKNVAISGGSDPHSRDSINKAPRISANSVFAKPDNNTLSMCIETAMSLKEVEAGKKMWRICTSPTSPYHLTTDKDNISAYLRFLRVARASREALDVLQALPSDLWQGSWSKGFFVIAMSTCVRDKNNPNVFGTASRILDLMQEKAEQYDETSEEENRFPSRRMASRVSPKVLSSYVQLAMATTPGLNGEKLTKNVTTGDLNFERDASKNNVLRALRRLSPTTINIKQLIKLHVSEYERQLKDGSRTHTVQRILREQAAVPEPIQELLDYLTTLISAYDKLLMINEQLEDEGLGPLSKEILIDINMEKRKLSSFVGMINNVPGMSSKFEKIKAWPLEPVENEDQERQRRLFEKASLQSSSNDLIESSAQREIKGEIEKEEKKADRRKLLRGLSTRQRHELQKELHIREKFPTSLERPSSNTRERFVRESRVGAGHLRRRVAVGEASESVKMSEEQAQVGGLDRGDENETPASKLPAGFQVPELTRYPSRRLPPQGERRTMPASSQRTENAERGSRRRYANLPPVKGWGGGFAALAKKQGQSPSDFLDLSNR</sequence>
<dbReference type="AlphaFoldDB" id="A0A072PJ56"/>
<dbReference type="GeneID" id="25279693"/>
<organism evidence="4 5">
    <name type="scientific">Exophiala aquamarina CBS 119918</name>
    <dbReference type="NCBI Taxonomy" id="1182545"/>
    <lineage>
        <taxon>Eukaryota</taxon>
        <taxon>Fungi</taxon>
        <taxon>Dikarya</taxon>
        <taxon>Ascomycota</taxon>
        <taxon>Pezizomycotina</taxon>
        <taxon>Eurotiomycetes</taxon>
        <taxon>Chaetothyriomycetidae</taxon>
        <taxon>Chaetothyriales</taxon>
        <taxon>Herpotrichiellaceae</taxon>
        <taxon>Exophiala</taxon>
    </lineage>
</organism>
<dbReference type="STRING" id="1182545.A0A072PJ56"/>
<proteinExistence type="predicted"/>
<evidence type="ECO:0000256" key="2">
    <source>
        <dbReference type="PROSITE-ProRule" id="PRU00708"/>
    </source>
</evidence>
<feature type="compositionally biased region" description="Polar residues" evidence="3">
    <location>
        <begin position="946"/>
        <end position="959"/>
    </location>
</feature>
<dbReference type="InterPro" id="IPR051222">
    <property type="entry name" value="PPR/CCM1_RNA-binding"/>
</dbReference>
<evidence type="ECO:0000313" key="5">
    <source>
        <dbReference type="Proteomes" id="UP000027920"/>
    </source>
</evidence>
<dbReference type="NCBIfam" id="TIGR00756">
    <property type="entry name" value="PPR"/>
    <property type="match status" value="1"/>
</dbReference>
<dbReference type="Gene3D" id="1.25.40.10">
    <property type="entry name" value="Tetratricopeptide repeat domain"/>
    <property type="match status" value="1"/>
</dbReference>
<dbReference type="PROSITE" id="PS51375">
    <property type="entry name" value="PPR"/>
    <property type="match status" value="1"/>
</dbReference>
<dbReference type="PANTHER" id="PTHR47942">
    <property type="entry name" value="TETRATRICOPEPTIDE REPEAT (TPR)-LIKE SUPERFAMILY PROTEIN-RELATED"/>
    <property type="match status" value="1"/>
</dbReference>
<dbReference type="EMBL" id="AMGV01000003">
    <property type="protein sequence ID" value="KEF59916.1"/>
    <property type="molecule type" value="Genomic_DNA"/>
</dbReference>
<feature type="compositionally biased region" description="Polar residues" evidence="3">
    <location>
        <begin position="383"/>
        <end position="404"/>
    </location>
</feature>
<dbReference type="Pfam" id="PF13041">
    <property type="entry name" value="PPR_2"/>
    <property type="match status" value="1"/>
</dbReference>
<evidence type="ECO:0000256" key="1">
    <source>
        <dbReference type="ARBA" id="ARBA00022737"/>
    </source>
</evidence>
<dbReference type="OrthoDB" id="185373at2759"/>
<feature type="repeat" description="PPR" evidence="2">
    <location>
        <begin position="157"/>
        <end position="191"/>
    </location>
</feature>